<proteinExistence type="predicted"/>
<evidence type="ECO:0000256" key="1">
    <source>
        <dbReference type="SAM" id="MobiDB-lite"/>
    </source>
</evidence>
<dbReference type="Gene3D" id="1.10.101.10">
    <property type="entry name" value="PGBD-like superfamily/PGBD"/>
    <property type="match status" value="2"/>
</dbReference>
<dbReference type="InterPro" id="IPR036366">
    <property type="entry name" value="PGBDSf"/>
</dbReference>
<dbReference type="AlphaFoldDB" id="A0A9W6R0S6"/>
<feature type="region of interest" description="Disordered" evidence="1">
    <location>
        <begin position="361"/>
        <end position="418"/>
    </location>
</feature>
<dbReference type="Proteomes" id="UP001165136">
    <property type="component" value="Unassembled WGS sequence"/>
</dbReference>
<dbReference type="InterPro" id="IPR036365">
    <property type="entry name" value="PGBD-like_sf"/>
</dbReference>
<feature type="compositionally biased region" description="Basic and acidic residues" evidence="1">
    <location>
        <begin position="1"/>
        <end position="17"/>
    </location>
</feature>
<sequence length="588" mass="59829">MFEHRQDRDGPAQEHRAAGGGRQPPGGVLGLQRLAGNAAVTRLLVQRSTEQEGQPGARPNLDVGDNGPGVSLLQRLLGIPATGHFDHATHKAVVHFQEALPELHPATGGVGPGTWRALDERTQTSGAPQGQPGARPNLELGDTGQGVSLLQRLLGQTPTAVFDKATEDAVIKFQEARPELHPATGGVGPKTWDALDNPTMGEIAVNGKVLGSGQLTMSNTGTALTNVTEVARGTVTIDGVALAAGAPLMVYSGGTTASSAAGTAAAATDVASTSSEAIALARQAQMQLLRQGATTVARTAAATGTAAAPTVSVPAVAVGLVARTGVVGLGLAAGIGLALLPLAVAYAAELAERTDDTGGLLLPGGLRNPPAVDPNTPNPASAPGVDGGAPAQAPGLDGGTAQLPGAGGADAAIAPGQPGGGHLNLSGLRIPLSDRRAERLDKAENADKWTDLPGRDRTSLGKAYNHIVQTLVREIAGGGRATVLHYVNVTQALIDQYRATGGRLLITEGRLNGGSLRFDIAEIDFDAKTVELIDLTAMSDSGHAGKTGEYMSALEKLTGFPVTAYEGRYVNDDEKLADEIVIVSVGSK</sequence>
<evidence type="ECO:0000259" key="2">
    <source>
        <dbReference type="Pfam" id="PF01471"/>
    </source>
</evidence>
<keyword evidence="4" id="KW-1185">Reference proteome</keyword>
<reference evidence="3" key="1">
    <citation type="submission" date="2023-03" db="EMBL/GenBank/DDBJ databases">
        <title>Amycolatopsis taiwanensis NBRC 103393.</title>
        <authorList>
            <person name="Ichikawa N."/>
            <person name="Sato H."/>
            <person name="Tonouchi N."/>
        </authorList>
    </citation>
    <scope>NUCLEOTIDE SEQUENCE</scope>
    <source>
        <strain evidence="3">NBRC 103393</strain>
    </source>
</reference>
<comment type="caution">
    <text evidence="3">The sequence shown here is derived from an EMBL/GenBank/DDBJ whole genome shotgun (WGS) entry which is preliminary data.</text>
</comment>
<name>A0A9W6R0S6_9PSEU</name>
<feature type="compositionally biased region" description="Gly residues" evidence="1">
    <location>
        <begin position="18"/>
        <end position="28"/>
    </location>
</feature>
<evidence type="ECO:0000313" key="3">
    <source>
        <dbReference type="EMBL" id="GLY66330.1"/>
    </source>
</evidence>
<dbReference type="SUPFAM" id="SSF47090">
    <property type="entry name" value="PGBD-like"/>
    <property type="match status" value="2"/>
</dbReference>
<organism evidence="3 4">
    <name type="scientific">Amycolatopsis taiwanensis</name>
    <dbReference type="NCBI Taxonomy" id="342230"/>
    <lineage>
        <taxon>Bacteria</taxon>
        <taxon>Bacillati</taxon>
        <taxon>Actinomycetota</taxon>
        <taxon>Actinomycetes</taxon>
        <taxon>Pseudonocardiales</taxon>
        <taxon>Pseudonocardiaceae</taxon>
        <taxon>Amycolatopsis</taxon>
    </lineage>
</organism>
<feature type="region of interest" description="Disordered" evidence="1">
    <location>
        <begin position="47"/>
        <end position="66"/>
    </location>
</feature>
<feature type="region of interest" description="Disordered" evidence="1">
    <location>
        <begin position="122"/>
        <end position="142"/>
    </location>
</feature>
<dbReference type="EMBL" id="BSTI01000005">
    <property type="protein sequence ID" value="GLY66330.1"/>
    <property type="molecule type" value="Genomic_DNA"/>
</dbReference>
<dbReference type="RefSeq" id="WP_285487150.1">
    <property type="nucleotide sequence ID" value="NZ_BSTI01000005.1"/>
</dbReference>
<accession>A0A9W6R0S6</accession>
<gene>
    <name evidence="3" type="ORF">Atai01_29490</name>
</gene>
<dbReference type="Pfam" id="PF01471">
    <property type="entry name" value="PG_binding_1"/>
    <property type="match status" value="1"/>
</dbReference>
<dbReference type="InterPro" id="IPR002477">
    <property type="entry name" value="Peptidoglycan-bd-like"/>
</dbReference>
<feature type="domain" description="Peptidoglycan binding-like" evidence="2">
    <location>
        <begin position="151"/>
        <end position="195"/>
    </location>
</feature>
<evidence type="ECO:0000313" key="4">
    <source>
        <dbReference type="Proteomes" id="UP001165136"/>
    </source>
</evidence>
<feature type="region of interest" description="Disordered" evidence="1">
    <location>
        <begin position="1"/>
        <end position="28"/>
    </location>
</feature>
<protein>
    <recommendedName>
        <fullName evidence="2">Peptidoglycan binding-like domain-containing protein</fullName>
    </recommendedName>
</protein>